<name>W6SFD2_9CLOT</name>
<dbReference type="RefSeq" id="WP_044037409.1">
    <property type="nucleotide sequence ID" value="NZ_HG917868.1"/>
</dbReference>
<dbReference type="PATRIC" id="fig|1216932.3.peg.1213"/>
<dbReference type="eggNOG" id="ENOG5030GQK">
    <property type="taxonomic scope" value="Bacteria"/>
</dbReference>
<evidence type="ECO:0000313" key="2">
    <source>
        <dbReference type="Proteomes" id="UP000019426"/>
    </source>
</evidence>
<keyword evidence="2" id="KW-1185">Reference proteome</keyword>
<dbReference type="AlphaFoldDB" id="W6SFD2"/>
<dbReference type="KEGG" id="clt:CM240_1221"/>
<dbReference type="Proteomes" id="UP000019426">
    <property type="component" value="Chromosome M2/40_rep1"/>
</dbReference>
<dbReference type="HOGENOM" id="CLU_2315270_0_0_9"/>
<dbReference type="EMBL" id="HG917868">
    <property type="protein sequence ID" value="CDM68385.1"/>
    <property type="molecule type" value="Genomic_DNA"/>
</dbReference>
<evidence type="ECO:0000313" key="1">
    <source>
        <dbReference type="EMBL" id="CDM68385.1"/>
    </source>
</evidence>
<organism evidence="1 2">
    <name type="scientific">Clostridium bornimense</name>
    <dbReference type="NCBI Taxonomy" id="1216932"/>
    <lineage>
        <taxon>Bacteria</taxon>
        <taxon>Bacillati</taxon>
        <taxon>Bacillota</taxon>
        <taxon>Clostridia</taxon>
        <taxon>Eubacteriales</taxon>
        <taxon>Clostridiaceae</taxon>
        <taxon>Clostridium</taxon>
    </lineage>
</organism>
<reference evidence="1 2" key="1">
    <citation type="submission" date="2013-11" db="EMBL/GenBank/DDBJ databases">
        <title>Complete genome sequence of Clostridum sp. M2/40.</title>
        <authorList>
            <person name="Wibberg D."/>
            <person name="Puehler A."/>
            <person name="Schlueter A."/>
        </authorList>
    </citation>
    <scope>NUCLEOTIDE SEQUENCE [LARGE SCALE GENOMIC DNA]</scope>
    <source>
        <strain evidence="2">M2/40</strain>
    </source>
</reference>
<sequence length="100" mass="11732">MIVKCIDNDLCSTLTLNKEYFVLEEGPEYYVILDDLHNETTCKKSRFVIIEDGDLAKKCKATINELNYQLDNEFVDIKNFIIRKNSKGSIKEILIKFKYE</sequence>
<dbReference type="OrthoDB" id="1909821at2"/>
<protein>
    <submittedName>
        <fullName evidence="1">Uncharacterized protein</fullName>
    </submittedName>
</protein>
<dbReference type="STRING" id="1216932.CM240_1221"/>
<accession>W6SFD2</accession>
<gene>
    <name evidence="1" type="ORF">CM240_1221</name>
</gene>
<proteinExistence type="predicted"/>